<reference evidence="8" key="1">
    <citation type="submission" date="2022-05" db="EMBL/GenBank/DDBJ databases">
        <authorList>
            <person name="Tuo L."/>
        </authorList>
    </citation>
    <scope>NUCLEOTIDE SEQUENCE</scope>
    <source>
        <strain evidence="8">BSK12Z-4</strain>
    </source>
</reference>
<evidence type="ECO:0000256" key="6">
    <source>
        <dbReference type="SAM" id="MobiDB-lite"/>
    </source>
</evidence>
<evidence type="ECO:0000256" key="3">
    <source>
        <dbReference type="ARBA" id="ARBA00022967"/>
    </source>
</evidence>
<evidence type="ECO:0000256" key="4">
    <source>
        <dbReference type="ARBA" id="ARBA00022970"/>
    </source>
</evidence>
<sequence length="246" mass="25297">MTHRDSARGPDAPVDPDASPRPALDEPVLRVAGLTLAGDEAARTGGEELHGVDLEVHADTLHAAVGARGAGTRALVAWLSVQDASTGPVARVGVAQDPAPLPSPTPRDALRLSAGLVPDGADEALLTGLVATLGLEPLLDRDPGSLAAGERLRVGLASAAARRPAVLVVDHPEAALDPTSLVDLADRLHRLVRTFGLTVLVGTGDAVLARDADAVTVLSHGRVVERLGHPTPRQVRVLATELLPRG</sequence>
<keyword evidence="3" id="KW-1278">Translocase</keyword>
<organism evidence="8 9">
    <name type="scientific">Nocardioides bruguierae</name>
    <dbReference type="NCBI Taxonomy" id="2945102"/>
    <lineage>
        <taxon>Bacteria</taxon>
        <taxon>Bacillati</taxon>
        <taxon>Actinomycetota</taxon>
        <taxon>Actinomycetes</taxon>
        <taxon>Propionibacteriales</taxon>
        <taxon>Nocardioidaceae</taxon>
        <taxon>Nocardioides</taxon>
    </lineage>
</organism>
<dbReference type="PANTHER" id="PTHR43166:SF30">
    <property type="entry name" value="METHIONINE IMPORT ATP-BINDING PROTEIN METN"/>
    <property type="match status" value="1"/>
</dbReference>
<feature type="domain" description="ABC transporter" evidence="7">
    <location>
        <begin position="29"/>
        <end position="245"/>
    </location>
</feature>
<dbReference type="GO" id="GO:0005524">
    <property type="term" value="F:ATP binding"/>
    <property type="evidence" value="ECO:0007669"/>
    <property type="project" value="InterPro"/>
</dbReference>
<name>A0A9X2D5A5_9ACTN</name>
<keyword evidence="1" id="KW-0813">Transport</keyword>
<evidence type="ECO:0000256" key="2">
    <source>
        <dbReference type="ARBA" id="ARBA00022475"/>
    </source>
</evidence>
<dbReference type="InterPro" id="IPR027417">
    <property type="entry name" value="P-loop_NTPase"/>
</dbReference>
<dbReference type="InterPro" id="IPR003439">
    <property type="entry name" value="ABC_transporter-like_ATP-bd"/>
</dbReference>
<dbReference type="InterPro" id="IPR050086">
    <property type="entry name" value="MetN_ABC_transporter-like"/>
</dbReference>
<evidence type="ECO:0000313" key="8">
    <source>
        <dbReference type="EMBL" id="MCM0619264.1"/>
    </source>
</evidence>
<keyword evidence="5" id="KW-0472">Membrane</keyword>
<evidence type="ECO:0000256" key="5">
    <source>
        <dbReference type="ARBA" id="ARBA00023136"/>
    </source>
</evidence>
<accession>A0A9X2D5A5</accession>
<gene>
    <name evidence="8" type="ORF">M8330_03000</name>
</gene>
<evidence type="ECO:0000256" key="1">
    <source>
        <dbReference type="ARBA" id="ARBA00022448"/>
    </source>
</evidence>
<dbReference type="PROSITE" id="PS50893">
    <property type="entry name" value="ABC_TRANSPORTER_2"/>
    <property type="match status" value="1"/>
</dbReference>
<keyword evidence="4" id="KW-0029">Amino-acid transport</keyword>
<dbReference type="Proteomes" id="UP001139485">
    <property type="component" value="Unassembled WGS sequence"/>
</dbReference>
<dbReference type="PANTHER" id="PTHR43166">
    <property type="entry name" value="AMINO ACID IMPORT ATP-BINDING PROTEIN"/>
    <property type="match status" value="1"/>
</dbReference>
<evidence type="ECO:0000313" key="9">
    <source>
        <dbReference type="Proteomes" id="UP001139485"/>
    </source>
</evidence>
<keyword evidence="9" id="KW-1185">Reference proteome</keyword>
<dbReference type="EMBL" id="JAMOIL010000002">
    <property type="protein sequence ID" value="MCM0619264.1"/>
    <property type="molecule type" value="Genomic_DNA"/>
</dbReference>
<comment type="caution">
    <text evidence="8">The sequence shown here is derived from an EMBL/GenBank/DDBJ whole genome shotgun (WGS) entry which is preliminary data.</text>
</comment>
<dbReference type="SUPFAM" id="SSF52540">
    <property type="entry name" value="P-loop containing nucleoside triphosphate hydrolases"/>
    <property type="match status" value="1"/>
</dbReference>
<feature type="region of interest" description="Disordered" evidence="6">
    <location>
        <begin position="1"/>
        <end position="25"/>
    </location>
</feature>
<proteinExistence type="predicted"/>
<dbReference type="AlphaFoldDB" id="A0A9X2D5A5"/>
<dbReference type="GO" id="GO:0006865">
    <property type="term" value="P:amino acid transport"/>
    <property type="evidence" value="ECO:0007669"/>
    <property type="project" value="UniProtKB-KW"/>
</dbReference>
<dbReference type="GO" id="GO:0016887">
    <property type="term" value="F:ATP hydrolysis activity"/>
    <property type="evidence" value="ECO:0007669"/>
    <property type="project" value="InterPro"/>
</dbReference>
<dbReference type="RefSeq" id="WP_250826130.1">
    <property type="nucleotide sequence ID" value="NZ_JAMOIL010000002.1"/>
</dbReference>
<protein>
    <recommendedName>
        <fullName evidence="7">ABC transporter domain-containing protein</fullName>
    </recommendedName>
</protein>
<evidence type="ECO:0000259" key="7">
    <source>
        <dbReference type="PROSITE" id="PS50893"/>
    </source>
</evidence>
<dbReference type="Gene3D" id="3.40.50.300">
    <property type="entry name" value="P-loop containing nucleotide triphosphate hydrolases"/>
    <property type="match status" value="1"/>
</dbReference>
<keyword evidence="2" id="KW-1003">Cell membrane</keyword>